<dbReference type="PANTHER" id="PTHR43065:SF42">
    <property type="entry name" value="TWO-COMPONENT SENSOR PPRA"/>
    <property type="match status" value="1"/>
</dbReference>
<reference evidence="8 9" key="1">
    <citation type="submission" date="2016-12" db="EMBL/GenBank/DDBJ databases">
        <authorList>
            <person name="Song W.-J."/>
            <person name="Kurnit D.M."/>
        </authorList>
    </citation>
    <scope>NUCLEOTIDE SEQUENCE [LARGE SCALE GENOMIC DNA]</scope>
    <source>
        <strain evidence="8 9">DSM 18488</strain>
    </source>
</reference>
<dbReference type="Pfam" id="PF02518">
    <property type="entry name" value="HATPase_c"/>
    <property type="match status" value="1"/>
</dbReference>
<evidence type="ECO:0000259" key="6">
    <source>
        <dbReference type="PROSITE" id="PS50109"/>
    </source>
</evidence>
<dbReference type="PANTHER" id="PTHR43065">
    <property type="entry name" value="SENSOR HISTIDINE KINASE"/>
    <property type="match status" value="1"/>
</dbReference>
<dbReference type="EC" id="2.7.13.3" evidence="2"/>
<dbReference type="SUPFAM" id="SSF52172">
    <property type="entry name" value="CheY-like"/>
    <property type="match status" value="1"/>
</dbReference>
<dbReference type="SMART" id="SM00448">
    <property type="entry name" value="REC"/>
    <property type="match status" value="1"/>
</dbReference>
<dbReference type="InterPro" id="IPR005467">
    <property type="entry name" value="His_kinase_dom"/>
</dbReference>
<dbReference type="InterPro" id="IPR036097">
    <property type="entry name" value="HisK_dim/P_sf"/>
</dbReference>
<dbReference type="SUPFAM" id="SSF55874">
    <property type="entry name" value="ATPase domain of HSP90 chaperone/DNA topoisomerase II/histidine kinase"/>
    <property type="match status" value="1"/>
</dbReference>
<evidence type="ECO:0000313" key="8">
    <source>
        <dbReference type="EMBL" id="SHO53075.1"/>
    </source>
</evidence>
<dbReference type="SMART" id="SM00388">
    <property type="entry name" value="HisKA"/>
    <property type="match status" value="1"/>
</dbReference>
<evidence type="ECO:0000313" key="9">
    <source>
        <dbReference type="Proteomes" id="UP000184603"/>
    </source>
</evidence>
<dbReference type="EMBL" id="FRFE01000046">
    <property type="protein sequence ID" value="SHO53075.1"/>
    <property type="molecule type" value="Genomic_DNA"/>
</dbReference>
<dbReference type="AlphaFoldDB" id="A0A1M7YKB8"/>
<dbReference type="SUPFAM" id="SSF55785">
    <property type="entry name" value="PYP-like sensor domain (PAS domain)"/>
    <property type="match status" value="2"/>
</dbReference>
<dbReference type="CDD" id="cd00082">
    <property type="entry name" value="HisKA"/>
    <property type="match status" value="1"/>
</dbReference>
<dbReference type="Gene3D" id="1.10.287.130">
    <property type="match status" value="1"/>
</dbReference>
<sequence length="949" mass="105340">MSHLTKVVTVTAVIIVGIVLFFQAWVLNESRQRTLQLIETRAANRAQSTADRIAAVFSRFDSGLLAIRDVISAEEIINGPSPATREREAEMRTLLKHWQDRMPKVERVHVASAEGQFVYSNLDSVPTQTIYDRPYFQEQRQAQDDLFRLSETYFSRVAHEWGLLVSRRIQTTDGRFAGIVIFTISAESLKSEMTAVDQSQWFFVAFDKNRMMVASNPMNAEWLGKTFDDQLVSDGLQNGRASMVGQAFGMEPARIWSACQVGKLPLLMVAGFLEPLALTQWWRDVKLHLFVAALLVAGCTMMLIVQRRNDLAAQNIRSLHERMRLATNSAKLGVWELERNTNHVVCDETTAKLMQLPPDVFSFTTEQWLANVLQEDRLHLHKVICQAGSGFLEERVRITLARNIIRHLKLSGLVQGNNNSKTIKVVGVMRDVTEDELMTHRLQVSEEYFRTLFDAVPHAIAVIEGGVVVDSNHPYREMFEIEASETRPPWLMAAERQANGDESEEAGRRLYEGALSGVPQETNWYCQRVDGTMFEAELRARLFPHEGRKLVVVTVRDLTEQRAMENALHQSQKLDALGQLAGGVAHDFNNMLSAILGSAELLSPEYPVELQKGLRDTIISAAGRAAKLTSKLLSFARKGKYLSTPVDVHEIVKETIALLERTIDRRIMLSMDLGATQSRVVGDPSQLQSALLNLGVNARDAMPSGGSLIISTRNVVLEDDQCTLGGFAVIPGDYVHITVTDTGEGIAPEVIQNVFEPFFTTKEVGKGTGLGLAAVFGTMASHHGAVTVDSEIGKGSRFSLYLPVVSAEQASTQSEPEPLISGSGLVLVIDDEELVLVSTVMQLESLGYTTIALGEPEKAAELFLANQAELVAVLVDMVMPKFMGLEIAEQLRKVNPNVPIVLMSGFPRTAQLDQWLGRTIDGFLQKPFNQVELGKLLSQVRARFTESDL</sequence>
<evidence type="ECO:0000256" key="2">
    <source>
        <dbReference type="ARBA" id="ARBA00012438"/>
    </source>
</evidence>
<keyword evidence="5" id="KW-1133">Transmembrane helix</keyword>
<dbReference type="InterPro" id="IPR036890">
    <property type="entry name" value="HATPase_C_sf"/>
</dbReference>
<evidence type="ECO:0000256" key="4">
    <source>
        <dbReference type="PROSITE-ProRule" id="PRU00169"/>
    </source>
</evidence>
<keyword evidence="9" id="KW-1185">Reference proteome</keyword>
<feature type="transmembrane region" description="Helical" evidence="5">
    <location>
        <begin position="6"/>
        <end position="27"/>
    </location>
</feature>
<dbReference type="Gene3D" id="3.30.450.20">
    <property type="entry name" value="PAS domain"/>
    <property type="match status" value="3"/>
</dbReference>
<dbReference type="InterPro" id="IPR035965">
    <property type="entry name" value="PAS-like_dom_sf"/>
</dbReference>
<dbReference type="Gene3D" id="3.40.50.2300">
    <property type="match status" value="1"/>
</dbReference>
<dbReference type="InterPro" id="IPR003594">
    <property type="entry name" value="HATPase_dom"/>
</dbReference>
<dbReference type="CDD" id="cd00156">
    <property type="entry name" value="REC"/>
    <property type="match status" value="1"/>
</dbReference>
<comment type="catalytic activity">
    <reaction evidence="1">
        <text>ATP + protein L-histidine = ADP + protein N-phospho-L-histidine.</text>
        <dbReference type="EC" id="2.7.13.3"/>
    </reaction>
</comment>
<dbReference type="STRING" id="1121416.SAMN02745220_04913"/>
<keyword evidence="3 4" id="KW-0597">Phosphoprotein</keyword>
<keyword evidence="5" id="KW-0812">Transmembrane</keyword>
<dbReference type="NCBIfam" id="TIGR00229">
    <property type="entry name" value="sensory_box"/>
    <property type="match status" value="1"/>
</dbReference>
<protein>
    <recommendedName>
        <fullName evidence="2">histidine kinase</fullName>
        <ecNumber evidence="2">2.7.13.3</ecNumber>
    </recommendedName>
</protein>
<evidence type="ECO:0000256" key="3">
    <source>
        <dbReference type="ARBA" id="ARBA00022553"/>
    </source>
</evidence>
<dbReference type="SMART" id="SM00387">
    <property type="entry name" value="HATPase_c"/>
    <property type="match status" value="1"/>
</dbReference>
<accession>A0A1M7YKB8</accession>
<proteinExistence type="predicted"/>
<name>A0A1M7YKB8_9BACT</name>
<dbReference type="PROSITE" id="PS50110">
    <property type="entry name" value="RESPONSE_REGULATORY"/>
    <property type="match status" value="1"/>
</dbReference>
<feature type="domain" description="Response regulatory" evidence="7">
    <location>
        <begin position="825"/>
        <end position="941"/>
    </location>
</feature>
<gene>
    <name evidence="8" type="ORF">SAMN02745220_04913</name>
</gene>
<evidence type="ECO:0000256" key="1">
    <source>
        <dbReference type="ARBA" id="ARBA00000085"/>
    </source>
</evidence>
<dbReference type="SUPFAM" id="SSF47384">
    <property type="entry name" value="Homodimeric domain of signal transducing histidine kinase"/>
    <property type="match status" value="1"/>
</dbReference>
<dbReference type="PROSITE" id="PS50109">
    <property type="entry name" value="HIS_KIN"/>
    <property type="match status" value="1"/>
</dbReference>
<dbReference type="Pfam" id="PF00512">
    <property type="entry name" value="HisKA"/>
    <property type="match status" value="1"/>
</dbReference>
<dbReference type="InterPro" id="IPR011006">
    <property type="entry name" value="CheY-like_superfamily"/>
</dbReference>
<organism evidence="8 9">
    <name type="scientific">Desulfopila aestuarii DSM 18488</name>
    <dbReference type="NCBI Taxonomy" id="1121416"/>
    <lineage>
        <taxon>Bacteria</taxon>
        <taxon>Pseudomonadati</taxon>
        <taxon>Thermodesulfobacteriota</taxon>
        <taxon>Desulfobulbia</taxon>
        <taxon>Desulfobulbales</taxon>
        <taxon>Desulfocapsaceae</taxon>
        <taxon>Desulfopila</taxon>
    </lineage>
</organism>
<feature type="modified residue" description="4-aspartylphosphate" evidence="4">
    <location>
        <position position="876"/>
    </location>
</feature>
<dbReference type="InterPro" id="IPR004358">
    <property type="entry name" value="Sig_transdc_His_kin-like_C"/>
</dbReference>
<dbReference type="GO" id="GO:0000155">
    <property type="term" value="F:phosphorelay sensor kinase activity"/>
    <property type="evidence" value="ECO:0007669"/>
    <property type="project" value="InterPro"/>
</dbReference>
<dbReference type="CDD" id="cd12914">
    <property type="entry name" value="PDC1_DGC_like"/>
    <property type="match status" value="1"/>
</dbReference>
<keyword evidence="5" id="KW-0472">Membrane</keyword>
<evidence type="ECO:0000256" key="5">
    <source>
        <dbReference type="SAM" id="Phobius"/>
    </source>
</evidence>
<evidence type="ECO:0000259" key="7">
    <source>
        <dbReference type="PROSITE" id="PS50110"/>
    </source>
</evidence>
<dbReference type="Pfam" id="PF00072">
    <property type="entry name" value="Response_reg"/>
    <property type="match status" value="1"/>
</dbReference>
<feature type="domain" description="Histidine kinase" evidence="6">
    <location>
        <begin position="583"/>
        <end position="806"/>
    </location>
</feature>
<dbReference type="RefSeq" id="WP_234981264.1">
    <property type="nucleotide sequence ID" value="NZ_FRFE01000046.1"/>
</dbReference>
<dbReference type="Gene3D" id="3.30.565.10">
    <property type="entry name" value="Histidine kinase-like ATPase, C-terminal domain"/>
    <property type="match status" value="1"/>
</dbReference>
<dbReference type="Proteomes" id="UP000184603">
    <property type="component" value="Unassembled WGS sequence"/>
</dbReference>
<dbReference type="InterPro" id="IPR001789">
    <property type="entry name" value="Sig_transdc_resp-reg_receiver"/>
</dbReference>
<dbReference type="InterPro" id="IPR000014">
    <property type="entry name" value="PAS"/>
</dbReference>
<dbReference type="InterPro" id="IPR003661">
    <property type="entry name" value="HisK_dim/P_dom"/>
</dbReference>
<dbReference type="PRINTS" id="PR00344">
    <property type="entry name" value="BCTRLSENSOR"/>
</dbReference>